<feature type="transmembrane region" description="Helical" evidence="6">
    <location>
        <begin position="39"/>
        <end position="68"/>
    </location>
</feature>
<dbReference type="OrthoDB" id="88014at2"/>
<dbReference type="InterPro" id="IPR002797">
    <property type="entry name" value="Polysacc_synth"/>
</dbReference>
<dbReference type="InterPro" id="IPR050833">
    <property type="entry name" value="Poly_Biosynth_Transport"/>
</dbReference>
<evidence type="ECO:0000256" key="2">
    <source>
        <dbReference type="ARBA" id="ARBA00022475"/>
    </source>
</evidence>
<gene>
    <name evidence="7" type="ORF">B0I27_11224</name>
</gene>
<feature type="transmembrane region" description="Helical" evidence="6">
    <location>
        <begin position="372"/>
        <end position="392"/>
    </location>
</feature>
<evidence type="ECO:0000313" key="7">
    <source>
        <dbReference type="EMBL" id="PRY49140.1"/>
    </source>
</evidence>
<evidence type="ECO:0000256" key="6">
    <source>
        <dbReference type="SAM" id="Phobius"/>
    </source>
</evidence>
<feature type="transmembrane region" description="Helical" evidence="6">
    <location>
        <begin position="459"/>
        <end position="479"/>
    </location>
</feature>
<evidence type="ECO:0000256" key="4">
    <source>
        <dbReference type="ARBA" id="ARBA00022989"/>
    </source>
</evidence>
<dbReference type="GO" id="GO:0005886">
    <property type="term" value="C:plasma membrane"/>
    <property type="evidence" value="ECO:0007669"/>
    <property type="project" value="UniProtKB-SubCell"/>
</dbReference>
<dbReference type="PANTHER" id="PTHR30250:SF11">
    <property type="entry name" value="O-ANTIGEN TRANSPORTER-RELATED"/>
    <property type="match status" value="1"/>
</dbReference>
<dbReference type="PANTHER" id="PTHR30250">
    <property type="entry name" value="PST FAMILY PREDICTED COLANIC ACID TRANSPORTER"/>
    <property type="match status" value="1"/>
</dbReference>
<keyword evidence="2" id="KW-1003">Cell membrane</keyword>
<dbReference type="AlphaFoldDB" id="A0A2T0TU17"/>
<feature type="transmembrane region" description="Helical" evidence="6">
    <location>
        <begin position="258"/>
        <end position="276"/>
    </location>
</feature>
<feature type="transmembrane region" description="Helical" evidence="6">
    <location>
        <begin position="307"/>
        <end position="325"/>
    </location>
</feature>
<feature type="transmembrane region" description="Helical" evidence="6">
    <location>
        <begin position="432"/>
        <end position="453"/>
    </location>
</feature>
<protein>
    <submittedName>
        <fullName evidence="7">O-antigen/teichoic acid export membrane protein</fullName>
    </submittedName>
</protein>
<sequence length="497" mass="55993">MNLLQKQGFYNSIILYAGTVLGFLNLVILFQRILTKEEIGFYTLVITVSGLYAQIASLGINGVILKYFPVFRTEDKTHKGFISLVVLWSTLSFLAFTLLFLLFKGFVMNQYEDKAGGGLMVQHYYYLIPISFLTLLFTVLESLARTVFKNVFSAFLKEFLLRFITSITVLMMAAAWFGYDGFLNAYLVANALIAFLLWYNIAKGKHFKLAPITREVKSQRKELLNYGLFSVISGGSFGLVQGMAVLMLSVIADRSLELVGIYGTFFGIAVVISLPAKALGRTSYQIVSEAWAQNDLKKIDRIYKKTSLVQFIIGCLLLIGLLINYDHILFLMNRPEYAQYFWVFVIVGLTFLVDITGGLNGQIINFSRYYRYTTYMITAAVFVCAFLNWLLIPHFGLVGAALSYLLIMVILNFLYWLFILVKFKLQPFDSKYLAVLLISAVSLAIGIYIPLFDNIVVDIALRSAAATLVFTGSVLGFNISEDINQLYRNALVKAGIK</sequence>
<feature type="transmembrane region" description="Helical" evidence="6">
    <location>
        <begin position="337"/>
        <end position="360"/>
    </location>
</feature>
<dbReference type="Proteomes" id="UP000238034">
    <property type="component" value="Unassembled WGS sequence"/>
</dbReference>
<feature type="transmembrane region" description="Helical" evidence="6">
    <location>
        <begin position="185"/>
        <end position="202"/>
    </location>
</feature>
<evidence type="ECO:0000313" key="8">
    <source>
        <dbReference type="Proteomes" id="UP000238034"/>
    </source>
</evidence>
<feature type="transmembrane region" description="Helical" evidence="6">
    <location>
        <begin position="12"/>
        <end position="33"/>
    </location>
</feature>
<comment type="caution">
    <text evidence="7">The sequence shown here is derived from an EMBL/GenBank/DDBJ whole genome shotgun (WGS) entry which is preliminary data.</text>
</comment>
<name>A0A2T0TU17_9SPHI</name>
<organism evidence="7 8">
    <name type="scientific">Arcticibacter pallidicorallinus</name>
    <dbReference type="NCBI Taxonomy" id="1259464"/>
    <lineage>
        <taxon>Bacteria</taxon>
        <taxon>Pseudomonadati</taxon>
        <taxon>Bacteroidota</taxon>
        <taxon>Sphingobacteriia</taxon>
        <taxon>Sphingobacteriales</taxon>
        <taxon>Sphingobacteriaceae</taxon>
        <taxon>Arcticibacter</taxon>
    </lineage>
</organism>
<feature type="transmembrane region" description="Helical" evidence="6">
    <location>
        <begin position="223"/>
        <end position="252"/>
    </location>
</feature>
<feature type="transmembrane region" description="Helical" evidence="6">
    <location>
        <begin position="123"/>
        <end position="147"/>
    </location>
</feature>
<dbReference type="Pfam" id="PF01943">
    <property type="entry name" value="Polysacc_synt"/>
    <property type="match status" value="1"/>
</dbReference>
<keyword evidence="3 6" id="KW-0812">Transmembrane</keyword>
<evidence type="ECO:0000256" key="3">
    <source>
        <dbReference type="ARBA" id="ARBA00022692"/>
    </source>
</evidence>
<keyword evidence="8" id="KW-1185">Reference proteome</keyword>
<keyword evidence="4 6" id="KW-1133">Transmembrane helix</keyword>
<feature type="transmembrane region" description="Helical" evidence="6">
    <location>
        <begin position="159"/>
        <end position="179"/>
    </location>
</feature>
<accession>A0A2T0TU17</accession>
<evidence type="ECO:0000256" key="1">
    <source>
        <dbReference type="ARBA" id="ARBA00004651"/>
    </source>
</evidence>
<dbReference type="RefSeq" id="WP_106295004.1">
    <property type="nucleotide sequence ID" value="NZ_PVTH01000012.1"/>
</dbReference>
<reference evidence="7 8" key="1">
    <citation type="submission" date="2018-03" db="EMBL/GenBank/DDBJ databases">
        <title>Genomic Encyclopedia of Type Strains, Phase III (KMG-III): the genomes of soil and plant-associated and newly described type strains.</title>
        <authorList>
            <person name="Whitman W."/>
        </authorList>
    </citation>
    <scope>NUCLEOTIDE SEQUENCE [LARGE SCALE GENOMIC DNA]</scope>
    <source>
        <strain evidence="7 8">CGMCC 1.9313</strain>
    </source>
</reference>
<comment type="subcellular location">
    <subcellularLocation>
        <location evidence="1">Cell membrane</location>
        <topology evidence="1">Multi-pass membrane protein</topology>
    </subcellularLocation>
</comment>
<feature type="transmembrane region" description="Helical" evidence="6">
    <location>
        <begin position="80"/>
        <end position="103"/>
    </location>
</feature>
<dbReference type="EMBL" id="PVTH01000012">
    <property type="protein sequence ID" value="PRY49140.1"/>
    <property type="molecule type" value="Genomic_DNA"/>
</dbReference>
<keyword evidence="5 6" id="KW-0472">Membrane</keyword>
<feature type="transmembrane region" description="Helical" evidence="6">
    <location>
        <begin position="398"/>
        <end position="420"/>
    </location>
</feature>
<proteinExistence type="predicted"/>
<evidence type="ECO:0000256" key="5">
    <source>
        <dbReference type="ARBA" id="ARBA00023136"/>
    </source>
</evidence>